<organism evidence="2 3">
    <name type="scientific">Leptospira interrogans str. UI 12621</name>
    <dbReference type="NCBI Taxonomy" id="1049937"/>
    <lineage>
        <taxon>Bacteria</taxon>
        <taxon>Pseudomonadati</taxon>
        <taxon>Spirochaetota</taxon>
        <taxon>Spirochaetia</taxon>
        <taxon>Leptospirales</taxon>
        <taxon>Leptospiraceae</taxon>
        <taxon>Leptospira</taxon>
    </lineage>
</organism>
<dbReference type="Pfam" id="PF19975">
    <property type="entry name" value="DO-GTPase1"/>
    <property type="match status" value="1"/>
</dbReference>
<reference evidence="2 3" key="1">
    <citation type="submission" date="2012-09" db="EMBL/GenBank/DDBJ databases">
        <authorList>
            <person name="Harkins D.M."/>
            <person name="Durkin A.S."/>
            <person name="Brinkac L.M."/>
            <person name="Selengut J.D."/>
            <person name="Sanka R."/>
            <person name="DePew J."/>
            <person name="Purushe J."/>
            <person name="Chanthongthip A."/>
            <person name="Lattana O."/>
            <person name="Phetsouvanh R."/>
            <person name="Newton P.N."/>
            <person name="Vinetz J.M."/>
            <person name="Sutton G.G."/>
            <person name="Nelson W.C."/>
            <person name="Fouts D.E."/>
        </authorList>
    </citation>
    <scope>NUCLEOTIDE SEQUENCE [LARGE SCALE GENOMIC DNA]</scope>
    <source>
        <strain evidence="2 3">UI 12621</strain>
    </source>
</reference>
<name>A0A0F6H7H1_LEPIR</name>
<dbReference type="EMBL" id="AHNQ02000034">
    <property type="protein sequence ID" value="EKO24181.1"/>
    <property type="molecule type" value="Genomic_DNA"/>
</dbReference>
<sequence length="282" mass="32765">MTYFHNIIGLPASGKTTFLAALWHLIDASEGEPDLKLDKLVGDNKYLNTIVEYWRKCQKVPRTSQQIETELLIHLHQEKKNRKITLGFSDLSGEAFDSQVFRRKCKNTYIENFNKDGGILFFITANKIEDGLASRNFSELTKNDENEFETVNWKPEFIPADVKQVELLQFLQKPPFLRRRRRMAVLISAWDVITHSIVPEKWLEREYPLFYQFINSNQDSFDFRVFGISAQGGDISHGQTENGNDIRKKLLEKIPSERIQCIGPDYKGNDLTNPICWLSEDE</sequence>
<evidence type="ECO:0000259" key="1">
    <source>
        <dbReference type="Pfam" id="PF19975"/>
    </source>
</evidence>
<dbReference type="AlphaFoldDB" id="A0A0F6H7H1"/>
<feature type="domain" description="Double-GTPase 1" evidence="1">
    <location>
        <begin position="7"/>
        <end position="278"/>
    </location>
</feature>
<comment type="caution">
    <text evidence="2">The sequence shown here is derived from an EMBL/GenBank/DDBJ whole genome shotgun (WGS) entry which is preliminary data.</text>
</comment>
<dbReference type="InterPro" id="IPR045530">
    <property type="entry name" value="DO-GTPase1"/>
</dbReference>
<gene>
    <name evidence="2" type="ORF">LEP1GSC104_2111</name>
</gene>
<dbReference type="RefSeq" id="WP_002120944.1">
    <property type="nucleotide sequence ID" value="NZ_AHNQ02000034.1"/>
</dbReference>
<protein>
    <recommendedName>
        <fullName evidence="1">Double-GTPase 1 domain-containing protein</fullName>
    </recommendedName>
</protein>
<proteinExistence type="predicted"/>
<evidence type="ECO:0000313" key="2">
    <source>
        <dbReference type="EMBL" id="EKO24181.1"/>
    </source>
</evidence>
<evidence type="ECO:0000313" key="3">
    <source>
        <dbReference type="Proteomes" id="UP000006324"/>
    </source>
</evidence>
<dbReference type="Proteomes" id="UP000006324">
    <property type="component" value="Unassembled WGS sequence"/>
</dbReference>
<accession>A0A0F6H7H1</accession>